<evidence type="ECO:0000256" key="4">
    <source>
        <dbReference type="ARBA" id="ARBA00022679"/>
    </source>
</evidence>
<dbReference type="InterPro" id="IPR041525">
    <property type="entry name" value="N/Namide_PRibTrfase"/>
</dbReference>
<evidence type="ECO:0000259" key="11">
    <source>
        <dbReference type="Pfam" id="PF04095"/>
    </source>
</evidence>
<feature type="binding site" evidence="9">
    <location>
        <begin position="341"/>
        <end position="342"/>
    </location>
    <ligand>
        <name>beta-nicotinamide D-ribonucleotide</name>
        <dbReference type="ChEBI" id="CHEBI:14649"/>
    </ligand>
</feature>
<dbReference type="InterPro" id="IPR036068">
    <property type="entry name" value="Nicotinate_pribotase-like_C"/>
</dbReference>
<evidence type="ECO:0000256" key="5">
    <source>
        <dbReference type="ARBA" id="ARBA00035007"/>
    </source>
</evidence>
<keyword evidence="4 13" id="KW-0808">Transferase</keyword>
<dbReference type="PANTHER" id="PTHR43816">
    <property type="entry name" value="NICOTINAMIDE PHOSPHORIBOSYLTRANSFERASE"/>
    <property type="match status" value="1"/>
</dbReference>
<keyword evidence="2" id="KW-0662">Pyridine nucleotide biosynthesis</keyword>
<dbReference type="GO" id="GO:0047280">
    <property type="term" value="F:nicotinamide phosphoribosyltransferase activity"/>
    <property type="evidence" value="ECO:0007669"/>
    <property type="project" value="UniProtKB-EC"/>
</dbReference>
<feature type="binding site" evidence="9">
    <location>
        <position position="372"/>
    </location>
    <ligand>
        <name>beta-nicotinamide D-ribonucleotide</name>
        <dbReference type="ChEBI" id="CHEBI:14649"/>
    </ligand>
</feature>
<feature type="binding site" evidence="9">
    <location>
        <position position="380"/>
    </location>
    <ligand>
        <name>beta-nicotinamide D-ribonucleotide</name>
        <dbReference type="ChEBI" id="CHEBI:14649"/>
    </ligand>
</feature>
<dbReference type="AlphaFoldDB" id="A0A2A7SHW1"/>
<dbReference type="NCBIfam" id="NF006629">
    <property type="entry name" value="PRK09198.1"/>
    <property type="match status" value="1"/>
</dbReference>
<dbReference type="CDD" id="cd01569">
    <property type="entry name" value="PBEF_like"/>
    <property type="match status" value="1"/>
</dbReference>
<accession>A0A2A7SHW1</accession>
<feature type="binding site" evidence="9">
    <location>
        <position position="211"/>
    </location>
    <ligand>
        <name>beta-nicotinamide D-ribonucleotide</name>
        <dbReference type="ChEBI" id="CHEBI:14649"/>
    </ligand>
</feature>
<dbReference type="InterPro" id="IPR041529">
    <property type="entry name" value="DUF5598"/>
</dbReference>
<dbReference type="Pfam" id="PF18127">
    <property type="entry name" value="NAMPT_N"/>
    <property type="match status" value="1"/>
</dbReference>
<organism evidence="13 14">
    <name type="scientific">Burkholderia gladioli</name>
    <name type="common">Pseudomonas marginata</name>
    <name type="synonym">Phytomonas marginata</name>
    <dbReference type="NCBI Taxonomy" id="28095"/>
    <lineage>
        <taxon>Bacteria</taxon>
        <taxon>Pseudomonadati</taxon>
        <taxon>Pseudomonadota</taxon>
        <taxon>Betaproteobacteria</taxon>
        <taxon>Burkholderiales</taxon>
        <taxon>Burkholderiaceae</taxon>
        <taxon>Burkholderia</taxon>
    </lineage>
</organism>
<dbReference type="PIRSF" id="PIRSF005943">
    <property type="entry name" value="NMPRT"/>
    <property type="match status" value="1"/>
</dbReference>
<comment type="caution">
    <text evidence="13">The sequence shown here is derived from an EMBL/GenBank/DDBJ whole genome shotgun (WGS) entry which is preliminary data.</text>
</comment>
<comment type="pathway">
    <text evidence="5">Cofactor biosynthesis; NAD(+) biosynthesis; nicotinamide D-ribonucleotide from 5-phospho-alpha-D-ribose 1-diphosphate and nicotinamide: step 1/1.</text>
</comment>
<evidence type="ECO:0000256" key="6">
    <source>
        <dbReference type="ARBA" id="ARBA00035024"/>
    </source>
</evidence>
<name>A0A2A7SHW1_BURGA</name>
<sequence>MHSTEAGGLAAILANPILNTDSYKASHYLQYPPDATAMFSYVESRGGRYERTLFFGLQMLLKEYLYRPVTHAMVDEARDFFALHGEPFNEAGWRRVVERYDGYLPVRIRAVPEGSVVPVGNALITVECTDPELFWLASHVETMLLRIWYPVTVATRSWHLRQTIRHWLERGDEDLSQLPFKLHDFGARGVSSAESAAIGGAAHLVSFMGSDTVLGVLAANRFYREPMAAYSVPAAEHSTITSWGRDGEREAYRHVLARCAKPGGIVSVVSDSYDLFAALDLWGGPLRQQVIDSGATLVVRPDSGDPETIVLATVRALDAAFGASVNRKGRRVLNHVRVIQGDGVNEASIEAILASLDAAGYSAGNVVFGMGGALLQQVDRDTQRFAMKCSAIRRGEVWHPVGKDPVTDPGKRSKQGRLTLQRHRGTGAYRTVAMPAAWDDHAVEGEWEDALRTVFDTGRLLEEVTLAEVRARAHAHEVASEARQPEAEEVPVPLA</sequence>
<dbReference type="PANTHER" id="PTHR43816:SF1">
    <property type="entry name" value="NICOTINAMIDE PHOSPHORIBOSYLTRANSFERASE"/>
    <property type="match status" value="1"/>
</dbReference>
<feature type="binding site" evidence="9">
    <location>
        <position position="188"/>
    </location>
    <ligand>
        <name>diphosphate</name>
        <dbReference type="ChEBI" id="CHEBI:33019"/>
    </ligand>
</feature>
<feature type="domain" description="Nicotinamide phosphoribosyltransferase N-terminal" evidence="12">
    <location>
        <begin position="17"/>
        <end position="108"/>
    </location>
</feature>
<dbReference type="InterPro" id="IPR016471">
    <property type="entry name" value="Nicotinamide_PRibTrfase"/>
</dbReference>
<dbReference type="SUPFAM" id="SSF51690">
    <property type="entry name" value="Nicotinate/Quinolinate PRTase C-terminal domain-like"/>
    <property type="match status" value="1"/>
</dbReference>
<evidence type="ECO:0000256" key="9">
    <source>
        <dbReference type="PIRSR" id="PIRSR005943-1"/>
    </source>
</evidence>
<evidence type="ECO:0000313" key="13">
    <source>
        <dbReference type="EMBL" id="PEH43247.1"/>
    </source>
</evidence>
<comment type="similarity">
    <text evidence="1">Belongs to the NAPRTase family.</text>
</comment>
<proteinExistence type="inferred from homology"/>
<evidence type="ECO:0000256" key="2">
    <source>
        <dbReference type="ARBA" id="ARBA00022642"/>
    </source>
</evidence>
<feature type="compositionally biased region" description="Basic and acidic residues" evidence="10">
    <location>
        <begin position="476"/>
        <end position="486"/>
    </location>
</feature>
<dbReference type="Pfam" id="PF04095">
    <property type="entry name" value="NAPRTase"/>
    <property type="match status" value="1"/>
</dbReference>
<dbReference type="EMBL" id="PDDY01000001">
    <property type="protein sequence ID" value="PEH43247.1"/>
    <property type="molecule type" value="Genomic_DNA"/>
</dbReference>
<evidence type="ECO:0000256" key="3">
    <source>
        <dbReference type="ARBA" id="ARBA00022676"/>
    </source>
</evidence>
<feature type="region of interest" description="Disordered" evidence="10">
    <location>
        <begin position="476"/>
        <end position="495"/>
    </location>
</feature>
<dbReference type="GO" id="GO:0009435">
    <property type="term" value="P:NAD+ biosynthetic process"/>
    <property type="evidence" value="ECO:0007669"/>
    <property type="project" value="InterPro"/>
</dbReference>
<dbReference type="RefSeq" id="WP_098152990.1">
    <property type="nucleotide sequence ID" value="NZ_CADEWX010000001.1"/>
</dbReference>
<reference evidence="14" key="1">
    <citation type="submission" date="2017-09" db="EMBL/GenBank/DDBJ databases">
        <title>FDA dAtabase for Regulatory Grade micrObial Sequences (FDA-ARGOS): Supporting development and validation of Infectious Disease Dx tests.</title>
        <authorList>
            <person name="Minogue T."/>
            <person name="Wolcott M."/>
            <person name="Wasieloski L."/>
            <person name="Aguilar W."/>
            <person name="Moore D."/>
            <person name="Tallon L."/>
            <person name="Sadzewicz L."/>
            <person name="Ott S."/>
            <person name="Zhao X."/>
            <person name="Nagaraj S."/>
            <person name="Vavikolanu K."/>
            <person name="Aluvathingal J."/>
            <person name="Nadendla S."/>
            <person name="Sichtig H."/>
        </authorList>
    </citation>
    <scope>NUCLEOTIDE SEQUENCE [LARGE SCALE GENOMIC DNA]</scope>
    <source>
        <strain evidence="14">FDAARGOS_390</strain>
    </source>
</reference>
<feature type="binding site" evidence="9">
    <location>
        <begin position="300"/>
        <end position="302"/>
    </location>
    <ligand>
        <name>beta-nicotinamide D-ribonucleotide</name>
        <dbReference type="ChEBI" id="CHEBI:14649"/>
    </ligand>
</feature>
<evidence type="ECO:0000256" key="10">
    <source>
        <dbReference type="SAM" id="MobiDB-lite"/>
    </source>
</evidence>
<dbReference type="Proteomes" id="UP000220629">
    <property type="component" value="Unassembled WGS sequence"/>
</dbReference>
<keyword evidence="3 13" id="KW-0328">Glycosyltransferase</keyword>
<gene>
    <name evidence="13" type="ORF">CRM94_14430</name>
</gene>
<feature type="binding site" evidence="9">
    <location>
        <position position="237"/>
    </location>
    <ligand>
        <name>diphosphate</name>
        <dbReference type="ChEBI" id="CHEBI:33019"/>
    </ligand>
</feature>
<dbReference type="InterPro" id="IPR013785">
    <property type="entry name" value="Aldolase_TIM"/>
</dbReference>
<evidence type="ECO:0000259" key="12">
    <source>
        <dbReference type="Pfam" id="PF18127"/>
    </source>
</evidence>
<comment type="catalytic activity">
    <reaction evidence="8">
        <text>beta-nicotinamide D-ribonucleotide + diphosphate = 5-phospho-alpha-D-ribose 1-diphosphate + nicotinamide + H(+)</text>
        <dbReference type="Rhea" id="RHEA:16149"/>
        <dbReference type="ChEBI" id="CHEBI:14649"/>
        <dbReference type="ChEBI" id="CHEBI:15378"/>
        <dbReference type="ChEBI" id="CHEBI:17154"/>
        <dbReference type="ChEBI" id="CHEBI:33019"/>
        <dbReference type="ChEBI" id="CHEBI:58017"/>
        <dbReference type="EC" id="2.4.2.12"/>
    </reaction>
    <physiologicalReaction direction="right-to-left" evidence="8">
        <dbReference type="Rhea" id="RHEA:16151"/>
    </physiologicalReaction>
</comment>
<feature type="binding site" evidence="9">
    <location>
        <position position="300"/>
    </location>
    <ligand>
        <name>diphosphate</name>
        <dbReference type="ChEBI" id="CHEBI:33019"/>
    </ligand>
</feature>
<protein>
    <recommendedName>
        <fullName evidence="7">Nicotinamide phosphoribosyltransferase</fullName>
        <ecNumber evidence="6">2.4.2.12</ecNumber>
    </recommendedName>
</protein>
<dbReference type="EC" id="2.4.2.12" evidence="6"/>
<evidence type="ECO:0000313" key="14">
    <source>
        <dbReference type="Proteomes" id="UP000220629"/>
    </source>
</evidence>
<evidence type="ECO:0000256" key="1">
    <source>
        <dbReference type="ARBA" id="ARBA00010897"/>
    </source>
</evidence>
<feature type="domain" description="Nicotinate/nicotinamide phosphoribosyltransferase" evidence="11">
    <location>
        <begin position="180"/>
        <end position="456"/>
    </location>
</feature>
<evidence type="ECO:0000256" key="8">
    <source>
        <dbReference type="ARBA" id="ARBA00047835"/>
    </source>
</evidence>
<evidence type="ECO:0000256" key="7">
    <source>
        <dbReference type="ARBA" id="ARBA00035036"/>
    </source>
</evidence>
<dbReference type="Gene3D" id="3.20.20.70">
    <property type="entry name" value="Aldolase class I"/>
    <property type="match status" value="1"/>
</dbReference>